<evidence type="ECO:0000313" key="2">
    <source>
        <dbReference type="EMBL" id="KAK7602169.1"/>
    </source>
</evidence>
<organism evidence="2 3">
    <name type="scientific">Parthenolecanium corni</name>
    <dbReference type="NCBI Taxonomy" id="536013"/>
    <lineage>
        <taxon>Eukaryota</taxon>
        <taxon>Metazoa</taxon>
        <taxon>Ecdysozoa</taxon>
        <taxon>Arthropoda</taxon>
        <taxon>Hexapoda</taxon>
        <taxon>Insecta</taxon>
        <taxon>Pterygota</taxon>
        <taxon>Neoptera</taxon>
        <taxon>Paraneoptera</taxon>
        <taxon>Hemiptera</taxon>
        <taxon>Sternorrhyncha</taxon>
        <taxon>Coccoidea</taxon>
        <taxon>Coccidae</taxon>
        <taxon>Parthenolecanium</taxon>
    </lineage>
</organism>
<keyword evidence="3" id="KW-1185">Reference proteome</keyword>
<protein>
    <submittedName>
        <fullName evidence="2">Uncharacterized protein</fullName>
    </submittedName>
</protein>
<feature type="chain" id="PRO_5043053014" evidence="1">
    <location>
        <begin position="19"/>
        <end position="270"/>
    </location>
</feature>
<sequence length="270" mass="30972">MAILVIILCSILVTNLKAAPLESSTESKIEQYPTEELVNDIVLPFSLLEILSNSVGVQFSVLASSLPEGTKTEREFLIIAAAVSKQWSDLRTTEYALKLFSKTLHSLIKAKADNNLSHWHILMKLDEAFSLDPRLSQQYEKLKEAIKRSQNVSDYHFISTNITEEEKKELIDNKYGPRMMLFRFLHALNKNKTYNAVAQTYFRLAKDSKLYEKVQRIFDEALKDSVSSSIDTGPEYQTRVVFSTLRNKLNNDEELRTVLQQNQIILSNNF</sequence>
<comment type="caution">
    <text evidence="2">The sequence shown here is derived from an EMBL/GenBank/DDBJ whole genome shotgun (WGS) entry which is preliminary data.</text>
</comment>
<gene>
    <name evidence="2" type="ORF">V9T40_009610</name>
</gene>
<dbReference type="AlphaFoldDB" id="A0AAN9TN24"/>
<evidence type="ECO:0000256" key="1">
    <source>
        <dbReference type="SAM" id="SignalP"/>
    </source>
</evidence>
<name>A0AAN9TN24_9HEMI</name>
<proteinExistence type="predicted"/>
<dbReference type="Proteomes" id="UP001367676">
    <property type="component" value="Unassembled WGS sequence"/>
</dbReference>
<keyword evidence="1" id="KW-0732">Signal</keyword>
<dbReference type="EMBL" id="JBBCAQ010000010">
    <property type="protein sequence ID" value="KAK7602169.1"/>
    <property type="molecule type" value="Genomic_DNA"/>
</dbReference>
<accession>A0AAN9TN24</accession>
<reference evidence="2 3" key="1">
    <citation type="submission" date="2024-03" db="EMBL/GenBank/DDBJ databases">
        <title>Adaptation during the transition from Ophiocordyceps entomopathogen to insect associate is accompanied by gene loss and intensified selection.</title>
        <authorList>
            <person name="Ward C.M."/>
            <person name="Onetto C.A."/>
            <person name="Borneman A.R."/>
        </authorList>
    </citation>
    <scope>NUCLEOTIDE SEQUENCE [LARGE SCALE GENOMIC DNA]</scope>
    <source>
        <strain evidence="2">AWRI1</strain>
        <tissue evidence="2">Single Adult Female</tissue>
    </source>
</reference>
<evidence type="ECO:0000313" key="3">
    <source>
        <dbReference type="Proteomes" id="UP001367676"/>
    </source>
</evidence>
<feature type="signal peptide" evidence="1">
    <location>
        <begin position="1"/>
        <end position="18"/>
    </location>
</feature>